<gene>
    <name evidence="2" type="ORF">EJB05_08513</name>
</gene>
<name>A0A5J9W2F2_9POAL</name>
<feature type="region of interest" description="Disordered" evidence="1">
    <location>
        <begin position="215"/>
        <end position="238"/>
    </location>
</feature>
<proteinExistence type="predicted"/>
<feature type="non-terminal residue" evidence="2">
    <location>
        <position position="238"/>
    </location>
</feature>
<reference evidence="2 3" key="1">
    <citation type="journal article" date="2019" name="Sci. Rep.">
        <title>A high-quality genome of Eragrostis curvula grass provides insights into Poaceae evolution and supports new strategies to enhance forage quality.</title>
        <authorList>
            <person name="Carballo J."/>
            <person name="Santos B.A.C.M."/>
            <person name="Zappacosta D."/>
            <person name="Garbus I."/>
            <person name="Selva J.P."/>
            <person name="Gallo C.A."/>
            <person name="Diaz A."/>
            <person name="Albertini E."/>
            <person name="Caccamo M."/>
            <person name="Echenique V."/>
        </authorList>
    </citation>
    <scope>NUCLEOTIDE SEQUENCE [LARGE SCALE GENOMIC DNA]</scope>
    <source>
        <strain evidence="3">cv. Victoria</strain>
        <tissue evidence="2">Leaf</tissue>
    </source>
</reference>
<keyword evidence="3" id="KW-1185">Reference proteome</keyword>
<dbReference type="EMBL" id="RWGY01000005">
    <property type="protein sequence ID" value="TVU42123.1"/>
    <property type="molecule type" value="Genomic_DNA"/>
</dbReference>
<sequence>MALSLCRRCAAQYPGAVVHEDQSTPHHWRNPTTTRTSPPRWLVELDAAVATGWRGTRSTNATVGAWRRLGQRGREGVVSTASRQCGTSSSNAAMGCGALSISDHMPPLRSPLSSPASASSVSPNFTSNRRALRRRRSISPQLVVAACGRRGQGGAWCGAVRLKQAELGASFQWSVLSDWTVLTSWPGAGVRFGGAVLSNSGGGANPNQHCGVATSSGCRPEGSGAGGGAAGRWPGRSM</sequence>
<dbReference type="Proteomes" id="UP000324897">
    <property type="component" value="Unassembled WGS sequence"/>
</dbReference>
<comment type="caution">
    <text evidence="2">The sequence shown here is derived from an EMBL/GenBank/DDBJ whole genome shotgun (WGS) entry which is preliminary data.</text>
</comment>
<evidence type="ECO:0000313" key="3">
    <source>
        <dbReference type="Proteomes" id="UP000324897"/>
    </source>
</evidence>
<feature type="non-terminal residue" evidence="2">
    <location>
        <position position="1"/>
    </location>
</feature>
<evidence type="ECO:0000256" key="1">
    <source>
        <dbReference type="SAM" id="MobiDB-lite"/>
    </source>
</evidence>
<organism evidence="2 3">
    <name type="scientific">Eragrostis curvula</name>
    <name type="common">weeping love grass</name>
    <dbReference type="NCBI Taxonomy" id="38414"/>
    <lineage>
        <taxon>Eukaryota</taxon>
        <taxon>Viridiplantae</taxon>
        <taxon>Streptophyta</taxon>
        <taxon>Embryophyta</taxon>
        <taxon>Tracheophyta</taxon>
        <taxon>Spermatophyta</taxon>
        <taxon>Magnoliopsida</taxon>
        <taxon>Liliopsida</taxon>
        <taxon>Poales</taxon>
        <taxon>Poaceae</taxon>
        <taxon>PACMAD clade</taxon>
        <taxon>Chloridoideae</taxon>
        <taxon>Eragrostideae</taxon>
        <taxon>Eragrostidinae</taxon>
        <taxon>Eragrostis</taxon>
    </lineage>
</organism>
<evidence type="ECO:0000313" key="2">
    <source>
        <dbReference type="EMBL" id="TVU42123.1"/>
    </source>
</evidence>
<dbReference type="AlphaFoldDB" id="A0A5J9W2F2"/>
<feature type="region of interest" description="Disordered" evidence="1">
    <location>
        <begin position="109"/>
        <end position="131"/>
    </location>
</feature>
<dbReference type="Gramene" id="TVU42123">
    <property type="protein sequence ID" value="TVU42123"/>
    <property type="gene ID" value="EJB05_08513"/>
</dbReference>
<protein>
    <submittedName>
        <fullName evidence="2">Uncharacterized protein</fullName>
    </submittedName>
</protein>
<feature type="compositionally biased region" description="Low complexity" evidence="1">
    <location>
        <begin position="110"/>
        <end position="123"/>
    </location>
</feature>
<accession>A0A5J9W2F2</accession>